<keyword evidence="2" id="KW-0812">Transmembrane</keyword>
<feature type="transmembrane region" description="Helical" evidence="2">
    <location>
        <begin position="619"/>
        <end position="641"/>
    </location>
</feature>
<dbReference type="AlphaFoldDB" id="A0A561UM76"/>
<protein>
    <submittedName>
        <fullName evidence="4">Transglutaminase-like putative cysteine protease</fullName>
    </submittedName>
</protein>
<gene>
    <name evidence="4" type="ORF">FHX73_114328</name>
</gene>
<keyword evidence="2" id="KW-0472">Membrane</keyword>
<feature type="transmembrane region" description="Helical" evidence="2">
    <location>
        <begin position="118"/>
        <end position="137"/>
    </location>
</feature>
<feature type="transmembrane region" description="Helical" evidence="2">
    <location>
        <begin position="144"/>
        <end position="162"/>
    </location>
</feature>
<comment type="caution">
    <text evidence="4">The sequence shown here is derived from an EMBL/GenBank/DDBJ whole genome shotgun (WGS) entry which is preliminary data.</text>
</comment>
<dbReference type="InterPro" id="IPR021878">
    <property type="entry name" value="TgpA_N"/>
</dbReference>
<accession>A0A561UM76</accession>
<evidence type="ECO:0000256" key="1">
    <source>
        <dbReference type="SAM" id="MobiDB-lite"/>
    </source>
</evidence>
<dbReference type="InterPro" id="IPR002931">
    <property type="entry name" value="Transglutaminase-like"/>
</dbReference>
<evidence type="ECO:0000313" key="5">
    <source>
        <dbReference type="Proteomes" id="UP000317940"/>
    </source>
</evidence>
<evidence type="ECO:0000259" key="3">
    <source>
        <dbReference type="SMART" id="SM00460"/>
    </source>
</evidence>
<keyword evidence="5" id="KW-1185">Reference proteome</keyword>
<feature type="compositionally biased region" description="Low complexity" evidence="1">
    <location>
        <begin position="558"/>
        <end position="578"/>
    </location>
</feature>
<dbReference type="PANTHER" id="PTHR42736">
    <property type="entry name" value="PROTEIN-GLUTAMINE GAMMA-GLUTAMYLTRANSFERASE"/>
    <property type="match status" value="1"/>
</dbReference>
<dbReference type="GO" id="GO:0006508">
    <property type="term" value="P:proteolysis"/>
    <property type="evidence" value="ECO:0007669"/>
    <property type="project" value="UniProtKB-KW"/>
</dbReference>
<feature type="transmembrane region" description="Helical" evidence="2">
    <location>
        <begin position="219"/>
        <end position="236"/>
    </location>
</feature>
<evidence type="ECO:0000313" key="4">
    <source>
        <dbReference type="EMBL" id="TWG00450.1"/>
    </source>
</evidence>
<sequence length="803" mass="84468">MITTQTRLTFYAALATVLAMAGLTPLLDTNNWILPAFLQVAAVTMVGAGLRRLPVPRAVIPVAQLVAAVYLLMFGAVRGSLSFGLLPGPDAVRALGSVLASAGNDIATYTIPAPSTPGLRLVLVGATAMVAIMVDTLAVTLRRAALAGLPLLAFYCVGSGLNTTGEGGAQWLWFLLAGSGYLMLLFAEGRDRLSRWGRVFRGSGTADSRGGLPTGGHRIGVLALACALVVGVSVPATNGLDLLNGFGDGGNGDGPGHSIDALNPVVSLADGLRRPNNQVLIRYHGDDPALRDAYLRITALDDFNGESWKPANEDVQPVPELLPPPDGLVPDVPRSEMTTQISIESNLSTQWLPAPYPIERVDARGAWRYEPQTRSVIGDNGQQAGGLSYDVVSLNVQPTPAQLRSAGAAPPAIEQRYTALPDDLPSMVADLARQVTAGKTDAYDQAVALQDWFSTSGGFSYSTSVDAGSGPAAIAKFLTDKKGFCVHFAATMAAMARTLHIPARVAVGFAPGEDLGDGNFEVGTKDYHAWPELYFAGAGWLRFEPTPSRGVTPSYGNPAAAPAPSQSAAQPTAQPSQQNLPEPTVSNGCPAELHKQGGCPAQDTAAPVAVAKTSAGVPWQLLAVVAGAALVLLLLLSPMLWRRDLRRRRLGRGRRGPGGPGGGELTEAQVLAAWEELIDTAWDLGIPPDDALSPRRTVSRISETGELDESGRAAGGRLALATERVLYASEPGLSAPLGSDVLTVRDGLWAHAGRGRRLRAVLLPPSAARVFWRAGDRMQALRRGLRARLRAAGERLRPGRREG</sequence>
<feature type="region of interest" description="Disordered" evidence="1">
    <location>
        <begin position="551"/>
        <end position="601"/>
    </location>
</feature>
<feature type="transmembrane region" description="Helical" evidence="2">
    <location>
        <begin position="168"/>
        <end position="187"/>
    </location>
</feature>
<dbReference type="OrthoDB" id="9804023at2"/>
<dbReference type="RefSeq" id="WP_145906549.1">
    <property type="nucleotide sequence ID" value="NZ_BAAAMZ010000014.1"/>
</dbReference>
<proteinExistence type="predicted"/>
<dbReference type="SMART" id="SM00460">
    <property type="entry name" value="TGc"/>
    <property type="match status" value="1"/>
</dbReference>
<dbReference type="PANTHER" id="PTHR42736:SF1">
    <property type="entry name" value="PROTEIN-GLUTAMINE GAMMA-GLUTAMYLTRANSFERASE"/>
    <property type="match status" value="1"/>
</dbReference>
<evidence type="ECO:0000256" key="2">
    <source>
        <dbReference type="SAM" id="Phobius"/>
    </source>
</evidence>
<keyword evidence="4" id="KW-0645">Protease</keyword>
<dbReference type="SUPFAM" id="SSF54001">
    <property type="entry name" value="Cysteine proteinases"/>
    <property type="match status" value="1"/>
</dbReference>
<reference evidence="4 5" key="1">
    <citation type="submission" date="2019-06" db="EMBL/GenBank/DDBJ databases">
        <title>Sequencing the genomes of 1000 actinobacteria strains.</title>
        <authorList>
            <person name="Klenk H.-P."/>
        </authorList>
    </citation>
    <scope>NUCLEOTIDE SEQUENCE [LARGE SCALE GENOMIC DNA]</scope>
    <source>
        <strain evidence="4 5">DSM 44826</strain>
    </source>
</reference>
<keyword evidence="4" id="KW-0378">Hydrolase</keyword>
<dbReference type="Pfam" id="PF01841">
    <property type="entry name" value="Transglut_core"/>
    <property type="match status" value="1"/>
</dbReference>
<name>A0A561UM76_9ACTN</name>
<feature type="transmembrane region" description="Helical" evidence="2">
    <location>
        <begin position="7"/>
        <end position="26"/>
    </location>
</feature>
<dbReference type="Pfam" id="PF11992">
    <property type="entry name" value="TgpA_N"/>
    <property type="match status" value="1"/>
</dbReference>
<keyword evidence="2" id="KW-1133">Transmembrane helix</keyword>
<dbReference type="Gene3D" id="3.10.620.30">
    <property type="match status" value="1"/>
</dbReference>
<dbReference type="GO" id="GO:0008233">
    <property type="term" value="F:peptidase activity"/>
    <property type="evidence" value="ECO:0007669"/>
    <property type="project" value="UniProtKB-KW"/>
</dbReference>
<dbReference type="InterPro" id="IPR052901">
    <property type="entry name" value="Bact_TGase-like"/>
</dbReference>
<dbReference type="Proteomes" id="UP000317940">
    <property type="component" value="Unassembled WGS sequence"/>
</dbReference>
<feature type="transmembrane region" description="Helical" evidence="2">
    <location>
        <begin position="32"/>
        <end position="51"/>
    </location>
</feature>
<dbReference type="EMBL" id="VIWT01000001">
    <property type="protein sequence ID" value="TWG00450.1"/>
    <property type="molecule type" value="Genomic_DNA"/>
</dbReference>
<feature type="transmembrane region" description="Helical" evidence="2">
    <location>
        <begin position="58"/>
        <end position="77"/>
    </location>
</feature>
<feature type="domain" description="Transglutaminase-like" evidence="3">
    <location>
        <begin position="477"/>
        <end position="547"/>
    </location>
</feature>
<organism evidence="4 5">
    <name type="scientific">Kitasatospora viridis</name>
    <dbReference type="NCBI Taxonomy" id="281105"/>
    <lineage>
        <taxon>Bacteria</taxon>
        <taxon>Bacillati</taxon>
        <taxon>Actinomycetota</taxon>
        <taxon>Actinomycetes</taxon>
        <taxon>Kitasatosporales</taxon>
        <taxon>Streptomycetaceae</taxon>
        <taxon>Kitasatospora</taxon>
    </lineage>
</organism>
<dbReference type="InterPro" id="IPR038765">
    <property type="entry name" value="Papain-like_cys_pep_sf"/>
</dbReference>